<organism evidence="1 2">
    <name type="scientific">Colocasia esculenta</name>
    <name type="common">Wild taro</name>
    <name type="synonym">Arum esculentum</name>
    <dbReference type="NCBI Taxonomy" id="4460"/>
    <lineage>
        <taxon>Eukaryota</taxon>
        <taxon>Viridiplantae</taxon>
        <taxon>Streptophyta</taxon>
        <taxon>Embryophyta</taxon>
        <taxon>Tracheophyta</taxon>
        <taxon>Spermatophyta</taxon>
        <taxon>Magnoliopsida</taxon>
        <taxon>Liliopsida</taxon>
        <taxon>Araceae</taxon>
        <taxon>Aroideae</taxon>
        <taxon>Colocasieae</taxon>
        <taxon>Colocasia</taxon>
    </lineage>
</organism>
<name>A0A843WJQ5_COLES</name>
<dbReference type="AlphaFoldDB" id="A0A843WJQ5"/>
<reference evidence="1" key="1">
    <citation type="submission" date="2017-07" db="EMBL/GenBank/DDBJ databases">
        <title>Taro Niue Genome Assembly and Annotation.</title>
        <authorList>
            <person name="Atibalentja N."/>
            <person name="Keating K."/>
            <person name="Fields C.J."/>
        </authorList>
    </citation>
    <scope>NUCLEOTIDE SEQUENCE</scope>
    <source>
        <strain evidence="1">Niue_2</strain>
        <tissue evidence="1">Leaf</tissue>
    </source>
</reference>
<protein>
    <submittedName>
        <fullName evidence="1">Uncharacterized protein</fullName>
    </submittedName>
</protein>
<evidence type="ECO:0000313" key="2">
    <source>
        <dbReference type="Proteomes" id="UP000652761"/>
    </source>
</evidence>
<dbReference type="Proteomes" id="UP000652761">
    <property type="component" value="Unassembled WGS sequence"/>
</dbReference>
<comment type="caution">
    <text evidence="1">The sequence shown here is derived from an EMBL/GenBank/DDBJ whole genome shotgun (WGS) entry which is preliminary data.</text>
</comment>
<proteinExistence type="predicted"/>
<keyword evidence="2" id="KW-1185">Reference proteome</keyword>
<sequence length="84" mass="9609">MVGDFLKPHTLKGRKKSSKGRVEELLVAEELWNDHKKLIFFPFSSAATCTNRPLEIDQRRRPCEHDGPIGCILRSCRDSKPVAF</sequence>
<evidence type="ECO:0000313" key="1">
    <source>
        <dbReference type="EMBL" id="MQM04785.1"/>
    </source>
</evidence>
<gene>
    <name evidence="1" type="ORF">Taro_037588</name>
</gene>
<accession>A0A843WJQ5</accession>
<dbReference type="EMBL" id="NMUH01003282">
    <property type="protein sequence ID" value="MQM04785.1"/>
    <property type="molecule type" value="Genomic_DNA"/>
</dbReference>